<comment type="caution">
    <text evidence="7">The sequence shown here is derived from an EMBL/GenBank/DDBJ whole genome shotgun (WGS) entry which is preliminary data.</text>
</comment>
<dbReference type="PANTHER" id="PTHR44313:SF1">
    <property type="entry name" value="DNAJ HOMOLOG SUBFAMILY C MEMBER 17"/>
    <property type="match status" value="1"/>
</dbReference>
<dbReference type="GO" id="GO:0000390">
    <property type="term" value="P:spliceosomal complex disassembly"/>
    <property type="evidence" value="ECO:0007669"/>
    <property type="project" value="TreeGrafter"/>
</dbReference>
<keyword evidence="8" id="KW-1185">Reference proteome</keyword>
<name>A0AAV5R382_PICKL</name>
<organism evidence="7 8">
    <name type="scientific">Pichia kluyveri</name>
    <name type="common">Yeast</name>
    <dbReference type="NCBI Taxonomy" id="36015"/>
    <lineage>
        <taxon>Eukaryota</taxon>
        <taxon>Fungi</taxon>
        <taxon>Dikarya</taxon>
        <taxon>Ascomycota</taxon>
        <taxon>Saccharomycotina</taxon>
        <taxon>Pichiomycetes</taxon>
        <taxon>Pichiales</taxon>
        <taxon>Pichiaceae</taxon>
        <taxon>Pichia</taxon>
    </lineage>
</organism>
<dbReference type="PANTHER" id="PTHR44313">
    <property type="entry name" value="DNAJ HOMOLOG SUBFAMILY C MEMBER 17"/>
    <property type="match status" value="1"/>
</dbReference>
<feature type="domain" description="J" evidence="6">
    <location>
        <begin position="18"/>
        <end position="83"/>
    </location>
</feature>
<gene>
    <name evidence="7" type="ORF">DAPK24_025830</name>
</gene>
<evidence type="ECO:0000259" key="6">
    <source>
        <dbReference type="PROSITE" id="PS50076"/>
    </source>
</evidence>
<dbReference type="GO" id="GO:0005681">
    <property type="term" value="C:spliceosomal complex"/>
    <property type="evidence" value="ECO:0007669"/>
    <property type="project" value="TreeGrafter"/>
</dbReference>
<dbReference type="InterPro" id="IPR052094">
    <property type="entry name" value="Pre-mRNA-splicing_ERAD"/>
</dbReference>
<reference evidence="7 8" key="1">
    <citation type="journal article" date="2023" name="Elife">
        <title>Identification of key yeast species and microbe-microbe interactions impacting larval growth of Drosophila in the wild.</title>
        <authorList>
            <person name="Mure A."/>
            <person name="Sugiura Y."/>
            <person name="Maeda R."/>
            <person name="Honda K."/>
            <person name="Sakurai N."/>
            <person name="Takahashi Y."/>
            <person name="Watada M."/>
            <person name="Katoh T."/>
            <person name="Gotoh A."/>
            <person name="Gotoh Y."/>
            <person name="Taniguchi I."/>
            <person name="Nakamura K."/>
            <person name="Hayashi T."/>
            <person name="Katayama T."/>
            <person name="Uemura T."/>
            <person name="Hattori Y."/>
        </authorList>
    </citation>
    <scope>NUCLEOTIDE SEQUENCE [LARGE SCALE GENOMIC DNA]</scope>
    <source>
        <strain evidence="7 8">PK-24</strain>
    </source>
</reference>
<dbReference type="CDD" id="cd06257">
    <property type="entry name" value="DnaJ"/>
    <property type="match status" value="1"/>
</dbReference>
<keyword evidence="4" id="KW-0143">Chaperone</keyword>
<dbReference type="AlphaFoldDB" id="A0AAV5R382"/>
<proteinExistence type="predicted"/>
<evidence type="ECO:0000256" key="3">
    <source>
        <dbReference type="ARBA" id="ARBA00022490"/>
    </source>
</evidence>
<dbReference type="SUPFAM" id="SSF46565">
    <property type="entry name" value="Chaperone J-domain"/>
    <property type="match status" value="1"/>
</dbReference>
<evidence type="ECO:0000256" key="1">
    <source>
        <dbReference type="ARBA" id="ARBA00004123"/>
    </source>
</evidence>
<evidence type="ECO:0000313" key="8">
    <source>
        <dbReference type="Proteomes" id="UP001378960"/>
    </source>
</evidence>
<evidence type="ECO:0000313" key="7">
    <source>
        <dbReference type="EMBL" id="GMM46008.1"/>
    </source>
</evidence>
<sequence>MDRSLKKDYDWLLSRNSNAYEILGIKSTSNLSELRKAFREKALLYHPDKNDSSIDIDEKFREVSISYKILNDPSLREEYDTYITGKLKSTLKSPSVNSNVSKFKSDLKKKEDLYKSDKITKLTRDQKISQLSQWFDDYIKKKVIVEQKPIRKESSYDITKKSSIFPKIVQVKWKNKIDINDFEDIIEQLMSVFGPVKYVNAFDENKDSDHYHYAYVAFKSPIGAALASNVDYSITNDIWDSLNLRKSSSLLREVSLVDYDEALKSVGNLESLGSLDYIAFKIKGI</sequence>
<keyword evidence="5" id="KW-0539">Nucleus</keyword>
<dbReference type="CDD" id="cd00590">
    <property type="entry name" value="RRM_SF"/>
    <property type="match status" value="1"/>
</dbReference>
<dbReference type="PRINTS" id="PR00625">
    <property type="entry name" value="JDOMAIN"/>
</dbReference>
<dbReference type="Pfam" id="PF00226">
    <property type="entry name" value="DnaJ"/>
    <property type="match status" value="1"/>
</dbReference>
<dbReference type="GO" id="GO:0005737">
    <property type="term" value="C:cytoplasm"/>
    <property type="evidence" value="ECO:0007669"/>
    <property type="project" value="UniProtKB-SubCell"/>
</dbReference>
<evidence type="ECO:0000256" key="2">
    <source>
        <dbReference type="ARBA" id="ARBA00004496"/>
    </source>
</evidence>
<dbReference type="InterPro" id="IPR001623">
    <property type="entry name" value="DnaJ_domain"/>
</dbReference>
<accession>A0AAV5R382</accession>
<protein>
    <recommendedName>
        <fullName evidence="6">J domain-containing protein</fullName>
    </recommendedName>
</protein>
<evidence type="ECO:0000256" key="5">
    <source>
        <dbReference type="ARBA" id="ARBA00023242"/>
    </source>
</evidence>
<keyword evidence="3" id="KW-0963">Cytoplasm</keyword>
<dbReference type="SMART" id="SM00271">
    <property type="entry name" value="DnaJ"/>
    <property type="match status" value="1"/>
</dbReference>
<dbReference type="PROSITE" id="PS50076">
    <property type="entry name" value="DNAJ_2"/>
    <property type="match status" value="1"/>
</dbReference>
<comment type="subcellular location">
    <subcellularLocation>
        <location evidence="2">Cytoplasm</location>
    </subcellularLocation>
    <subcellularLocation>
        <location evidence="1">Nucleus</location>
    </subcellularLocation>
</comment>
<dbReference type="InterPro" id="IPR036869">
    <property type="entry name" value="J_dom_sf"/>
</dbReference>
<dbReference type="Proteomes" id="UP001378960">
    <property type="component" value="Unassembled WGS sequence"/>
</dbReference>
<dbReference type="EMBL" id="BTGB01000003">
    <property type="protein sequence ID" value="GMM46008.1"/>
    <property type="molecule type" value="Genomic_DNA"/>
</dbReference>
<dbReference type="Gene3D" id="1.10.287.110">
    <property type="entry name" value="DnaJ domain"/>
    <property type="match status" value="1"/>
</dbReference>
<evidence type="ECO:0000256" key="4">
    <source>
        <dbReference type="ARBA" id="ARBA00023186"/>
    </source>
</evidence>